<dbReference type="Proteomes" id="UP000471360">
    <property type="component" value="Unassembled WGS sequence"/>
</dbReference>
<dbReference type="RefSeq" id="WP_072032964.1">
    <property type="nucleotide sequence ID" value="NZ_BFIY01000180.1"/>
</dbReference>
<reference evidence="1 4" key="2">
    <citation type="submission" date="2020-02" db="EMBL/GenBank/DDBJ databases">
        <authorList>
            <person name="Subbiah M."/>
            <person name="Call D."/>
        </authorList>
    </citation>
    <scope>NUCLEOTIDE SEQUENCE [LARGE SCALE GENOMIC DNA]</scope>
    <source>
        <strain evidence="1 4">8375wB1</strain>
    </source>
</reference>
<evidence type="ECO:0000313" key="1">
    <source>
        <dbReference type="EMBL" id="NEN73350.1"/>
    </source>
</evidence>
<dbReference type="Proteomes" id="UP000254785">
    <property type="component" value="Unassembled WGS sequence"/>
</dbReference>
<gene>
    <name evidence="1" type="ORF">G3W53_25395</name>
    <name evidence="2" type="ORF">NCTC9117_01354</name>
</gene>
<protein>
    <submittedName>
        <fullName evidence="2">Uncharacterized protein</fullName>
    </submittedName>
</protein>
<evidence type="ECO:0000313" key="2">
    <source>
        <dbReference type="EMBL" id="STJ78808.1"/>
    </source>
</evidence>
<dbReference type="AlphaFoldDB" id="A0A376Y4F3"/>
<name>A0A376Y4F3_ECOLX</name>
<dbReference type="EMBL" id="JAAGYP010000091">
    <property type="protein sequence ID" value="NEN73350.1"/>
    <property type="molecule type" value="Genomic_DNA"/>
</dbReference>
<dbReference type="EMBL" id="UGDC01000003">
    <property type="protein sequence ID" value="STJ78808.1"/>
    <property type="molecule type" value="Genomic_DNA"/>
</dbReference>
<evidence type="ECO:0000313" key="4">
    <source>
        <dbReference type="Proteomes" id="UP000471360"/>
    </source>
</evidence>
<organism evidence="2 3">
    <name type="scientific">Escherichia coli</name>
    <dbReference type="NCBI Taxonomy" id="562"/>
    <lineage>
        <taxon>Bacteria</taxon>
        <taxon>Pseudomonadati</taxon>
        <taxon>Pseudomonadota</taxon>
        <taxon>Gammaproteobacteria</taxon>
        <taxon>Enterobacterales</taxon>
        <taxon>Enterobacteriaceae</taxon>
        <taxon>Escherichia</taxon>
    </lineage>
</organism>
<proteinExistence type="predicted"/>
<accession>A0A376Y4F3</accession>
<sequence>MSESVKLSFYRVHECGYYLWGNNTPVFGSLQELLTDLHFWSTDKSIENTKLYEPQADSDYLGTYLFNINRLGDYWLVTIWNEVPSTKRELLLL</sequence>
<evidence type="ECO:0000313" key="3">
    <source>
        <dbReference type="Proteomes" id="UP000254785"/>
    </source>
</evidence>
<reference evidence="2 3" key="1">
    <citation type="submission" date="2018-06" db="EMBL/GenBank/DDBJ databases">
        <authorList>
            <consortium name="Pathogen Informatics"/>
            <person name="Doyle S."/>
        </authorList>
    </citation>
    <scope>NUCLEOTIDE SEQUENCE [LARGE SCALE GENOMIC DNA]</scope>
    <source>
        <strain evidence="2 3">NCTC9117</strain>
    </source>
</reference>